<dbReference type="Pfam" id="PF00004">
    <property type="entry name" value="AAA"/>
    <property type="match status" value="1"/>
</dbReference>
<feature type="compositionally biased region" description="Polar residues" evidence="1">
    <location>
        <begin position="1"/>
        <end position="11"/>
    </location>
</feature>
<dbReference type="OrthoDB" id="4183084at2759"/>
<feature type="compositionally biased region" description="Polar residues" evidence="1">
    <location>
        <begin position="29"/>
        <end position="47"/>
    </location>
</feature>
<evidence type="ECO:0000313" key="4">
    <source>
        <dbReference type="Proteomes" id="UP000223968"/>
    </source>
</evidence>
<dbReference type="AlphaFoldDB" id="A0A2B7Y755"/>
<evidence type="ECO:0000256" key="1">
    <source>
        <dbReference type="SAM" id="MobiDB-lite"/>
    </source>
</evidence>
<evidence type="ECO:0000313" key="3">
    <source>
        <dbReference type="EMBL" id="PGH17055.1"/>
    </source>
</evidence>
<dbReference type="GO" id="GO:0005524">
    <property type="term" value="F:ATP binding"/>
    <property type="evidence" value="ECO:0007669"/>
    <property type="project" value="InterPro"/>
</dbReference>
<proteinExistence type="predicted"/>
<dbReference type="PANTHER" id="PTHR46411">
    <property type="entry name" value="FAMILY ATPASE, PUTATIVE-RELATED"/>
    <property type="match status" value="1"/>
</dbReference>
<feature type="compositionally biased region" description="Basic and acidic residues" evidence="1">
    <location>
        <begin position="67"/>
        <end position="80"/>
    </location>
</feature>
<protein>
    <recommendedName>
        <fullName evidence="2">AAA+ ATPase domain-containing protein</fullName>
    </recommendedName>
</protein>
<name>A0A2B7Y755_9EURO</name>
<organism evidence="3 4">
    <name type="scientific">Helicocarpus griseus UAMH5409</name>
    <dbReference type="NCBI Taxonomy" id="1447875"/>
    <lineage>
        <taxon>Eukaryota</taxon>
        <taxon>Fungi</taxon>
        <taxon>Dikarya</taxon>
        <taxon>Ascomycota</taxon>
        <taxon>Pezizomycotina</taxon>
        <taxon>Eurotiomycetes</taxon>
        <taxon>Eurotiomycetidae</taxon>
        <taxon>Onygenales</taxon>
        <taxon>Ajellomycetaceae</taxon>
        <taxon>Helicocarpus</taxon>
    </lineage>
</organism>
<accession>A0A2B7Y755</accession>
<dbReference type="GO" id="GO:0016887">
    <property type="term" value="F:ATP hydrolysis activity"/>
    <property type="evidence" value="ECO:0007669"/>
    <property type="project" value="InterPro"/>
</dbReference>
<evidence type="ECO:0000259" key="2">
    <source>
        <dbReference type="SMART" id="SM00382"/>
    </source>
</evidence>
<dbReference type="SUPFAM" id="SSF52540">
    <property type="entry name" value="P-loop containing nucleoside triphosphate hydrolases"/>
    <property type="match status" value="1"/>
</dbReference>
<dbReference type="InterPro" id="IPR003593">
    <property type="entry name" value="AAA+_ATPase"/>
</dbReference>
<dbReference type="CDD" id="cd19481">
    <property type="entry name" value="RecA-like_protease"/>
    <property type="match status" value="1"/>
</dbReference>
<keyword evidence="4" id="KW-1185">Reference proteome</keyword>
<feature type="domain" description="AAA+ ATPase" evidence="2">
    <location>
        <begin position="492"/>
        <end position="618"/>
    </location>
</feature>
<gene>
    <name evidence="3" type="ORF">AJ79_01439</name>
</gene>
<dbReference type="PANTHER" id="PTHR46411:SF3">
    <property type="entry name" value="AAA+ ATPASE DOMAIN-CONTAINING PROTEIN"/>
    <property type="match status" value="1"/>
</dbReference>
<dbReference type="SMART" id="SM00382">
    <property type="entry name" value="AAA"/>
    <property type="match status" value="1"/>
</dbReference>
<dbReference type="InterPro" id="IPR027417">
    <property type="entry name" value="P-loop_NTPase"/>
</dbReference>
<reference evidence="3 4" key="1">
    <citation type="submission" date="2017-10" db="EMBL/GenBank/DDBJ databases">
        <title>Comparative genomics in systemic dimorphic fungi from Ajellomycetaceae.</title>
        <authorList>
            <person name="Munoz J.F."/>
            <person name="Mcewen J.G."/>
            <person name="Clay O.K."/>
            <person name="Cuomo C.A."/>
        </authorList>
    </citation>
    <scope>NUCLEOTIDE SEQUENCE [LARGE SCALE GENOMIC DNA]</scope>
    <source>
        <strain evidence="3 4">UAMH5409</strain>
    </source>
</reference>
<dbReference type="STRING" id="1447875.A0A2B7Y755"/>
<feature type="region of interest" description="Disordered" evidence="1">
    <location>
        <begin position="1"/>
        <end position="84"/>
    </location>
</feature>
<comment type="caution">
    <text evidence="3">The sequence shown here is derived from an EMBL/GenBank/DDBJ whole genome shotgun (WGS) entry which is preliminary data.</text>
</comment>
<sequence>MSKPTKSNNAKAPSPSSSSSPPPPRTLPGSPNNEDPPQHVTMEQLQQIFMAALRQVKQPSESSEPIADVKSEIRKNKGGNEVKTQASELKYKEVHEVWDKDNSKYKIVESVGEDKALDDLDQMTKETKTFVDIKSEALLGVLREIVRDVRAINLREDKPSIECNFLYNFLPDLEKYTIKKGRNHRDPCSKHVDLLIKYIKETYASTTQSLLPLLKRGEITYDLLWTIFKPGIFVYSTFLGTGKPRCVIFDAGEEKTKMNGIKYFSLDCRYLDFDGEVFGEAGTQLEVVRFHGPRPIHNLEAFPLDHHPNKSDAMKSLINCGRNFCDLKGQHIRHCRGRAFVQVRGEIVQISINSRIMVDPAFFRQMNPNYTRPRINQRSESYSGSSINIDAILDNQDQRKREQVKSNGVNPSEMKDVDFLICCPTVLGYCFSENLWMEFAVADLDQVQWSSVPFENLRIPSQQRDTLLALAKTRLGLVPSVPFDDFVTGKGRGLNVLLYGGPGLGKTFTAEAMAEHLQRPLYRVAAGELIHDKCLEERVSDIFKIANHFNAILLVDEADVFLHGRSIGGAHDHSVTVFLRKLEYFWGILFLTTNRVDEFDDAILSRMHYKLKYEDLSRESRREIWRNFLSKAHTHKGSAQVSDDELYKLEGLDLSARDIKNLVMIAHALATVHGDHVSYAHLEQAVDSNDEFAGAFNSNKRLDTMYN</sequence>
<dbReference type="Proteomes" id="UP000223968">
    <property type="component" value="Unassembled WGS sequence"/>
</dbReference>
<dbReference type="InterPro" id="IPR054289">
    <property type="entry name" value="DUF7025"/>
</dbReference>
<dbReference type="Gene3D" id="3.40.50.300">
    <property type="entry name" value="P-loop containing nucleotide triphosphate hydrolases"/>
    <property type="match status" value="1"/>
</dbReference>
<dbReference type="EMBL" id="PDNB01000013">
    <property type="protein sequence ID" value="PGH17055.1"/>
    <property type="molecule type" value="Genomic_DNA"/>
</dbReference>
<dbReference type="Pfam" id="PF22942">
    <property type="entry name" value="DUF7025"/>
    <property type="match status" value="1"/>
</dbReference>
<dbReference type="InterPro" id="IPR003959">
    <property type="entry name" value="ATPase_AAA_core"/>
</dbReference>